<feature type="compositionally biased region" description="Polar residues" evidence="1">
    <location>
        <begin position="212"/>
        <end position="229"/>
    </location>
</feature>
<feature type="compositionally biased region" description="Basic and acidic residues" evidence="1">
    <location>
        <begin position="232"/>
        <end position="241"/>
    </location>
</feature>
<proteinExistence type="predicted"/>
<dbReference type="EMBL" id="KV003555">
    <property type="protein sequence ID" value="KZV36556.1"/>
    <property type="molecule type" value="Genomic_DNA"/>
</dbReference>
<feature type="compositionally biased region" description="Basic and acidic residues" evidence="1">
    <location>
        <begin position="46"/>
        <end position="65"/>
    </location>
</feature>
<keyword evidence="3" id="KW-1185">Reference proteome</keyword>
<dbReference type="AlphaFoldDB" id="A0A2Z7BQM8"/>
<evidence type="ECO:0000313" key="2">
    <source>
        <dbReference type="EMBL" id="KZV36556.1"/>
    </source>
</evidence>
<feature type="region of interest" description="Disordered" evidence="1">
    <location>
        <begin position="33"/>
        <end position="97"/>
    </location>
</feature>
<organism evidence="2 3">
    <name type="scientific">Dorcoceras hygrometricum</name>
    <dbReference type="NCBI Taxonomy" id="472368"/>
    <lineage>
        <taxon>Eukaryota</taxon>
        <taxon>Viridiplantae</taxon>
        <taxon>Streptophyta</taxon>
        <taxon>Embryophyta</taxon>
        <taxon>Tracheophyta</taxon>
        <taxon>Spermatophyta</taxon>
        <taxon>Magnoliopsida</taxon>
        <taxon>eudicotyledons</taxon>
        <taxon>Gunneridae</taxon>
        <taxon>Pentapetalae</taxon>
        <taxon>asterids</taxon>
        <taxon>lamiids</taxon>
        <taxon>Lamiales</taxon>
        <taxon>Gesneriaceae</taxon>
        <taxon>Didymocarpoideae</taxon>
        <taxon>Trichosporeae</taxon>
        <taxon>Loxocarpinae</taxon>
        <taxon>Dorcoceras</taxon>
    </lineage>
</organism>
<feature type="compositionally biased region" description="Basic and acidic residues" evidence="1">
    <location>
        <begin position="73"/>
        <end position="88"/>
    </location>
</feature>
<protein>
    <submittedName>
        <fullName evidence="2">Uncharacterized protein</fullName>
    </submittedName>
</protein>
<reference evidence="2 3" key="1">
    <citation type="journal article" date="2015" name="Proc. Natl. Acad. Sci. U.S.A.">
        <title>The resurrection genome of Boea hygrometrica: A blueprint for survival of dehydration.</title>
        <authorList>
            <person name="Xiao L."/>
            <person name="Yang G."/>
            <person name="Zhang L."/>
            <person name="Yang X."/>
            <person name="Zhao S."/>
            <person name="Ji Z."/>
            <person name="Zhou Q."/>
            <person name="Hu M."/>
            <person name="Wang Y."/>
            <person name="Chen M."/>
            <person name="Xu Y."/>
            <person name="Jin H."/>
            <person name="Xiao X."/>
            <person name="Hu G."/>
            <person name="Bao F."/>
            <person name="Hu Y."/>
            <person name="Wan P."/>
            <person name="Li L."/>
            <person name="Deng X."/>
            <person name="Kuang T."/>
            <person name="Xiang C."/>
            <person name="Zhu J.K."/>
            <person name="Oliver M.J."/>
            <person name="He Y."/>
        </authorList>
    </citation>
    <scope>NUCLEOTIDE SEQUENCE [LARGE SCALE GENOMIC DNA]</scope>
    <source>
        <strain evidence="3">cv. XS01</strain>
    </source>
</reference>
<accession>A0A2Z7BQM8</accession>
<feature type="region of interest" description="Disordered" evidence="1">
    <location>
        <begin position="325"/>
        <end position="345"/>
    </location>
</feature>
<name>A0A2Z7BQM8_9LAMI</name>
<feature type="region of interest" description="Disordered" evidence="1">
    <location>
        <begin position="178"/>
        <end position="258"/>
    </location>
</feature>
<evidence type="ECO:0000313" key="3">
    <source>
        <dbReference type="Proteomes" id="UP000250235"/>
    </source>
</evidence>
<evidence type="ECO:0000256" key="1">
    <source>
        <dbReference type="SAM" id="MobiDB-lite"/>
    </source>
</evidence>
<dbReference type="OrthoDB" id="1936908at2759"/>
<dbReference type="Proteomes" id="UP000250235">
    <property type="component" value="Unassembled WGS sequence"/>
</dbReference>
<gene>
    <name evidence="2" type="ORF">F511_23585</name>
</gene>
<feature type="compositionally biased region" description="Basic and acidic residues" evidence="1">
    <location>
        <begin position="248"/>
        <end position="258"/>
    </location>
</feature>
<feature type="compositionally biased region" description="Polar residues" evidence="1">
    <location>
        <begin position="335"/>
        <end position="345"/>
    </location>
</feature>
<sequence>MAMRESKDLKKLELYDLFIDLKAYEFELLNRTEEEASTSQPVKDLAATEDKPQKTAEKLSNDKISGHFTADCMKPKRDDNNSSDQRRERGSRKTFKKKYDHKLADQDKLICAIFMLCGNAMIWWEGEKLVVDLDTSRGRSSRGYSMTKYFTVDVRMELKREFLNLNQGSMSVRDYIASSKAGSKPRPAANPGKPEQQTGKQTQQPQRDLGVNPSTESNYKTAMNSNRYNADSMHEEQDNSRRLQPRKGAKELKHSSSADNRFCKERWPRCVYKHMGITHSSLHHTRIPDASTALPAVAQPMNCGSQPLGAWWLTDPSREMRVRYCRSPSHPGKNRCNTTRHGYNS</sequence>
<feature type="compositionally biased region" description="Low complexity" evidence="1">
    <location>
        <begin position="192"/>
        <end position="206"/>
    </location>
</feature>